<protein>
    <submittedName>
        <fullName evidence="1">Uncharacterized protein</fullName>
    </submittedName>
</protein>
<comment type="caution">
    <text evidence="1">The sequence shown here is derived from an EMBL/GenBank/DDBJ whole genome shotgun (WGS) entry which is preliminary data.</text>
</comment>
<organism evidence="1 2">
    <name type="scientific">Puccinia coronata f. sp. avenae</name>
    <dbReference type="NCBI Taxonomy" id="200324"/>
    <lineage>
        <taxon>Eukaryota</taxon>
        <taxon>Fungi</taxon>
        <taxon>Dikarya</taxon>
        <taxon>Basidiomycota</taxon>
        <taxon>Pucciniomycotina</taxon>
        <taxon>Pucciniomycetes</taxon>
        <taxon>Pucciniales</taxon>
        <taxon>Pucciniaceae</taxon>
        <taxon>Puccinia</taxon>
    </lineage>
</organism>
<reference evidence="1 2" key="1">
    <citation type="submission" date="2017-11" db="EMBL/GenBank/DDBJ databases">
        <title>De novo assembly and phasing of dikaryotic genomes from two isolates of Puccinia coronata f. sp. avenae, the causal agent of oat crown rust.</title>
        <authorList>
            <person name="Miller M.E."/>
            <person name="Zhang Y."/>
            <person name="Omidvar V."/>
            <person name="Sperschneider J."/>
            <person name="Schwessinger B."/>
            <person name="Raley C."/>
            <person name="Palmer J.M."/>
            <person name="Garnica D."/>
            <person name="Upadhyaya N."/>
            <person name="Rathjen J."/>
            <person name="Taylor J.M."/>
            <person name="Park R.F."/>
            <person name="Dodds P.N."/>
            <person name="Hirsch C.D."/>
            <person name="Kianian S.F."/>
            <person name="Figueroa M."/>
        </authorList>
    </citation>
    <scope>NUCLEOTIDE SEQUENCE [LARGE SCALE GENOMIC DNA]</scope>
    <source>
        <strain evidence="1">12NC29</strain>
    </source>
</reference>
<accession>A0A2N5SJ10</accession>
<proteinExistence type="predicted"/>
<dbReference type="Proteomes" id="UP000235388">
    <property type="component" value="Unassembled WGS sequence"/>
</dbReference>
<dbReference type="AlphaFoldDB" id="A0A2N5SJ10"/>
<gene>
    <name evidence="1" type="ORF">PCANC_18011</name>
</gene>
<evidence type="ECO:0000313" key="2">
    <source>
        <dbReference type="Proteomes" id="UP000235388"/>
    </source>
</evidence>
<evidence type="ECO:0000313" key="1">
    <source>
        <dbReference type="EMBL" id="PLW13225.1"/>
    </source>
</evidence>
<name>A0A2N5SJ10_9BASI</name>
<dbReference type="EMBL" id="PGCJ01000956">
    <property type="protein sequence ID" value="PLW13225.1"/>
    <property type="molecule type" value="Genomic_DNA"/>
</dbReference>
<keyword evidence="2" id="KW-1185">Reference proteome</keyword>
<sequence>MQILRFVEIRLVSSTSQPMHHLIVFLSHAPSSTGVCCTRVGAALRHDTEYTLRPIDPINMIEKSKGRFEQVSLRHGLIGAFRRSLYDHEQVLTRDSFAEWKISFVASPIP</sequence>